<evidence type="ECO:0000313" key="3">
    <source>
        <dbReference type="Proteomes" id="UP000321721"/>
    </source>
</evidence>
<dbReference type="Pfam" id="PF19841">
    <property type="entry name" value="GldN"/>
    <property type="match status" value="1"/>
</dbReference>
<gene>
    <name evidence="2" type="primary">gldN</name>
    <name evidence="2" type="ORF">FRY74_11700</name>
</gene>
<sequence length="279" mass="33678">MLRKSLILCLLVFCSFSIYAQNKVLDKPWIKENTPTRRVIPYTHVREADVMWQRRVWRTIDLREKINHPLYYPITPIQDRKCLYDVLKEGILEGTITAYDVNDDEFTIQLTKAEAKTQMGEWKENKQYDEWGEEILGASDSVYNDFSAQDIVEYRLKEEWFFDRERSIMDVRILGIAPVRNNIDENTGESKGKMPMFWVYFPEARYVFANYDVFNRQNDAERRTFEDIFWKRMFNSYIVKRSNVYDRNNKSYLKGLDLLLEGDKIKEDIFNYEHDLWHF</sequence>
<dbReference type="InterPro" id="IPR019847">
    <property type="entry name" value="Gliding_motility_assoc_GldN"/>
</dbReference>
<accession>A0A5C6RRA1</accession>
<dbReference type="NCBIfam" id="TIGR03523">
    <property type="entry name" value="GldN"/>
    <property type="match status" value="1"/>
</dbReference>
<evidence type="ECO:0000313" key="2">
    <source>
        <dbReference type="EMBL" id="TXB63912.1"/>
    </source>
</evidence>
<proteinExistence type="predicted"/>
<evidence type="ECO:0000256" key="1">
    <source>
        <dbReference type="SAM" id="SignalP"/>
    </source>
</evidence>
<protein>
    <submittedName>
        <fullName evidence="2">Gliding motility protein GldN</fullName>
    </submittedName>
</protein>
<dbReference type="EMBL" id="VOOS01000006">
    <property type="protein sequence ID" value="TXB63912.1"/>
    <property type="molecule type" value="Genomic_DNA"/>
</dbReference>
<dbReference type="RefSeq" id="WP_147101831.1">
    <property type="nucleotide sequence ID" value="NZ_VOOS01000006.1"/>
</dbReference>
<dbReference type="AlphaFoldDB" id="A0A5C6RRA1"/>
<comment type="caution">
    <text evidence="2">The sequence shown here is derived from an EMBL/GenBank/DDBJ whole genome shotgun (WGS) entry which is preliminary data.</text>
</comment>
<feature type="signal peptide" evidence="1">
    <location>
        <begin position="1"/>
        <end position="20"/>
    </location>
</feature>
<keyword evidence="3" id="KW-1185">Reference proteome</keyword>
<name>A0A5C6RRA1_9FLAO</name>
<reference evidence="2 3" key="1">
    <citation type="submission" date="2019-08" db="EMBL/GenBank/DDBJ databases">
        <title>Genome of Vicingus serpentipes NCIMB 15042.</title>
        <authorList>
            <person name="Bowman J.P."/>
        </authorList>
    </citation>
    <scope>NUCLEOTIDE SEQUENCE [LARGE SCALE GENOMIC DNA]</scope>
    <source>
        <strain evidence="2 3">NCIMB 15042</strain>
    </source>
</reference>
<dbReference type="Proteomes" id="UP000321721">
    <property type="component" value="Unassembled WGS sequence"/>
</dbReference>
<feature type="chain" id="PRO_5023109564" evidence="1">
    <location>
        <begin position="21"/>
        <end position="279"/>
    </location>
</feature>
<keyword evidence="1" id="KW-0732">Signal</keyword>
<dbReference type="OrthoDB" id="1141916at2"/>
<organism evidence="2 3">
    <name type="scientific">Vicingus serpentipes</name>
    <dbReference type="NCBI Taxonomy" id="1926625"/>
    <lineage>
        <taxon>Bacteria</taxon>
        <taxon>Pseudomonadati</taxon>
        <taxon>Bacteroidota</taxon>
        <taxon>Flavobacteriia</taxon>
        <taxon>Flavobacteriales</taxon>
        <taxon>Vicingaceae</taxon>
        <taxon>Vicingus</taxon>
    </lineage>
</organism>